<keyword evidence="3 6" id="KW-0812">Transmembrane</keyword>
<dbReference type="STRING" id="1048340.SAMN05444487_106136"/>
<name>A0A1H2WHP5_9BACL</name>
<dbReference type="Pfam" id="PF09678">
    <property type="entry name" value="Caa3_CtaG"/>
    <property type="match status" value="1"/>
</dbReference>
<gene>
    <name evidence="7" type="ORF">SAMN05444487_106136</name>
</gene>
<feature type="transmembrane region" description="Helical" evidence="6">
    <location>
        <begin position="12"/>
        <end position="32"/>
    </location>
</feature>
<keyword evidence="5 6" id="KW-0472">Membrane</keyword>
<keyword evidence="4 6" id="KW-1133">Transmembrane helix</keyword>
<evidence type="ECO:0000256" key="4">
    <source>
        <dbReference type="ARBA" id="ARBA00022989"/>
    </source>
</evidence>
<evidence type="ECO:0000256" key="5">
    <source>
        <dbReference type="ARBA" id="ARBA00023136"/>
    </source>
</evidence>
<comment type="subcellular location">
    <subcellularLocation>
        <location evidence="1">Cell membrane</location>
        <topology evidence="1">Multi-pass membrane protein</topology>
    </subcellularLocation>
</comment>
<keyword evidence="2" id="KW-1003">Cell membrane</keyword>
<evidence type="ECO:0000313" key="7">
    <source>
        <dbReference type="EMBL" id="SDW80065.1"/>
    </source>
</evidence>
<evidence type="ECO:0000256" key="3">
    <source>
        <dbReference type="ARBA" id="ARBA00022692"/>
    </source>
</evidence>
<dbReference type="InterPro" id="IPR019108">
    <property type="entry name" value="Caa3_assmbl_CtaG-rel"/>
</dbReference>
<dbReference type="OrthoDB" id="128422at2"/>
<feature type="transmembrane region" description="Helical" evidence="6">
    <location>
        <begin position="151"/>
        <end position="169"/>
    </location>
</feature>
<keyword evidence="8" id="KW-1185">Reference proteome</keyword>
<feature type="transmembrane region" description="Helical" evidence="6">
    <location>
        <begin position="123"/>
        <end position="139"/>
    </location>
</feature>
<feature type="transmembrane region" description="Helical" evidence="6">
    <location>
        <begin position="85"/>
        <end position="103"/>
    </location>
</feature>
<dbReference type="Proteomes" id="UP000198534">
    <property type="component" value="Unassembled WGS sequence"/>
</dbReference>
<protein>
    <submittedName>
        <fullName evidence="7">Putative membrane protein</fullName>
    </submittedName>
</protein>
<dbReference type="AlphaFoldDB" id="A0A1H2WHP5"/>
<evidence type="ECO:0000256" key="6">
    <source>
        <dbReference type="SAM" id="Phobius"/>
    </source>
</evidence>
<accession>A0A1H2WHP5</accession>
<dbReference type="RefSeq" id="WP_091738715.1">
    <property type="nucleotide sequence ID" value="NZ_FNNQ01000006.1"/>
</dbReference>
<feature type="transmembrane region" description="Helical" evidence="6">
    <location>
        <begin position="52"/>
        <end position="73"/>
    </location>
</feature>
<sequence length="298" mass="33275">MEALIRQFLILDMWNLGLNLVVVVLGGVYLLLTSQWGVHRFAGESVRPGQKVLFLLGLCSLYGCLGSPIVLIGHELFSVHMLQQSLLYLVMPPLLIRGLPVWMWRRGFAEKWMQILFLPAQRPLISLVLFNGLFSLYHVPRVFDMLMSSELLHLFSHFVLILSAMLMWWPVMNPVKEQVNLTPLGKLAYIAGAGVLLTPACALIIFADHLLFASYSESGQMFSILSPLDDQQLGGVIMKVIQEVVYGVMLGIVFFQWAREERAKEESEAVAAAVGRSAPNWHIRVLEGGKGSGEKGRG</sequence>
<evidence type="ECO:0000313" key="8">
    <source>
        <dbReference type="Proteomes" id="UP000198534"/>
    </source>
</evidence>
<evidence type="ECO:0000256" key="1">
    <source>
        <dbReference type="ARBA" id="ARBA00004651"/>
    </source>
</evidence>
<feature type="transmembrane region" description="Helical" evidence="6">
    <location>
        <begin position="236"/>
        <end position="258"/>
    </location>
</feature>
<evidence type="ECO:0000256" key="2">
    <source>
        <dbReference type="ARBA" id="ARBA00022475"/>
    </source>
</evidence>
<proteinExistence type="predicted"/>
<dbReference type="EMBL" id="FNNQ01000006">
    <property type="protein sequence ID" value="SDW80065.1"/>
    <property type="molecule type" value="Genomic_DNA"/>
</dbReference>
<reference evidence="7 8" key="1">
    <citation type="submission" date="2016-10" db="EMBL/GenBank/DDBJ databases">
        <authorList>
            <person name="de Groot N.N."/>
        </authorList>
    </citation>
    <scope>NUCLEOTIDE SEQUENCE [LARGE SCALE GENOMIC DNA]</scope>
    <source>
        <strain evidence="7 8">DSM 45610</strain>
    </source>
</reference>
<feature type="transmembrane region" description="Helical" evidence="6">
    <location>
        <begin position="189"/>
        <end position="215"/>
    </location>
</feature>
<dbReference type="GO" id="GO:0005886">
    <property type="term" value="C:plasma membrane"/>
    <property type="evidence" value="ECO:0007669"/>
    <property type="project" value="UniProtKB-SubCell"/>
</dbReference>
<organism evidence="7 8">
    <name type="scientific">Marininema mesophilum</name>
    <dbReference type="NCBI Taxonomy" id="1048340"/>
    <lineage>
        <taxon>Bacteria</taxon>
        <taxon>Bacillati</taxon>
        <taxon>Bacillota</taxon>
        <taxon>Bacilli</taxon>
        <taxon>Bacillales</taxon>
        <taxon>Thermoactinomycetaceae</taxon>
        <taxon>Marininema</taxon>
    </lineage>
</organism>